<dbReference type="InterPro" id="IPR001680">
    <property type="entry name" value="WD40_rpt"/>
</dbReference>
<feature type="compositionally biased region" description="Basic residues" evidence="4">
    <location>
        <begin position="489"/>
        <end position="509"/>
    </location>
</feature>
<reference evidence="5" key="1">
    <citation type="journal article" date="2016" name="Insect Biochem. Mol. Biol.">
        <title>Multifaceted biological insights from a draft genome sequence of the tobacco hornworm moth, Manduca sexta.</title>
        <authorList>
            <person name="Kanost M.R."/>
            <person name="Arrese E.L."/>
            <person name="Cao X."/>
            <person name="Chen Y.R."/>
            <person name="Chellapilla S."/>
            <person name="Goldsmith M.R."/>
            <person name="Grosse-Wilde E."/>
            <person name="Heckel D.G."/>
            <person name="Herndon N."/>
            <person name="Jiang H."/>
            <person name="Papanicolaou A."/>
            <person name="Qu J."/>
            <person name="Soulages J.L."/>
            <person name="Vogel H."/>
            <person name="Walters J."/>
            <person name="Waterhouse R.M."/>
            <person name="Ahn S.J."/>
            <person name="Almeida F.C."/>
            <person name="An C."/>
            <person name="Aqrawi P."/>
            <person name="Bretschneider A."/>
            <person name="Bryant W.B."/>
            <person name="Bucks S."/>
            <person name="Chao H."/>
            <person name="Chevignon G."/>
            <person name="Christen J.M."/>
            <person name="Clarke D.F."/>
            <person name="Dittmer N.T."/>
            <person name="Ferguson L.C.F."/>
            <person name="Garavelou S."/>
            <person name="Gordon K.H.J."/>
            <person name="Gunaratna R.T."/>
            <person name="Han Y."/>
            <person name="Hauser F."/>
            <person name="He Y."/>
            <person name="Heidel-Fischer H."/>
            <person name="Hirsh A."/>
            <person name="Hu Y."/>
            <person name="Jiang H."/>
            <person name="Kalra D."/>
            <person name="Klinner C."/>
            <person name="Konig C."/>
            <person name="Kovar C."/>
            <person name="Kroll A.R."/>
            <person name="Kuwar S.S."/>
            <person name="Lee S.L."/>
            <person name="Lehman R."/>
            <person name="Li K."/>
            <person name="Li Z."/>
            <person name="Liang H."/>
            <person name="Lovelace S."/>
            <person name="Lu Z."/>
            <person name="Mansfield J.H."/>
            <person name="McCulloch K.J."/>
            <person name="Mathew T."/>
            <person name="Morton B."/>
            <person name="Muzny D.M."/>
            <person name="Neunemann D."/>
            <person name="Ongeri F."/>
            <person name="Pauchet Y."/>
            <person name="Pu L.L."/>
            <person name="Pyrousis I."/>
            <person name="Rao X.J."/>
            <person name="Redding A."/>
            <person name="Roesel C."/>
            <person name="Sanchez-Gracia A."/>
            <person name="Schaack S."/>
            <person name="Shukla A."/>
            <person name="Tetreau G."/>
            <person name="Wang Y."/>
            <person name="Xiong G.H."/>
            <person name="Traut W."/>
            <person name="Walsh T.K."/>
            <person name="Worley K.C."/>
            <person name="Wu D."/>
            <person name="Wu W."/>
            <person name="Wu Y.Q."/>
            <person name="Zhang X."/>
            <person name="Zou Z."/>
            <person name="Zucker H."/>
            <person name="Briscoe A.D."/>
            <person name="Burmester T."/>
            <person name="Clem R.J."/>
            <person name="Feyereisen R."/>
            <person name="Grimmelikhuijzen C.J.P."/>
            <person name="Hamodrakas S.J."/>
            <person name="Hansson B.S."/>
            <person name="Huguet E."/>
            <person name="Jermiin L.S."/>
            <person name="Lan Q."/>
            <person name="Lehman H.K."/>
            <person name="Lorenzen M."/>
            <person name="Merzendorfer H."/>
            <person name="Michalopoulos I."/>
            <person name="Morton D.B."/>
            <person name="Muthukrishnan S."/>
            <person name="Oakeshott J.G."/>
            <person name="Palmer W."/>
            <person name="Park Y."/>
            <person name="Passarelli A.L."/>
            <person name="Rozas J."/>
            <person name="Schwartz L.M."/>
            <person name="Smith W."/>
            <person name="Southgate A."/>
            <person name="Vilcinskas A."/>
            <person name="Vogt R."/>
            <person name="Wang P."/>
            <person name="Werren J."/>
            <person name="Yu X.Q."/>
            <person name="Zhou J.J."/>
            <person name="Brown S.J."/>
            <person name="Scherer S.E."/>
            <person name="Richards S."/>
            <person name="Blissard G.W."/>
        </authorList>
    </citation>
    <scope>NUCLEOTIDE SEQUENCE</scope>
</reference>
<dbReference type="InterPro" id="IPR015943">
    <property type="entry name" value="WD40/YVTN_repeat-like_dom_sf"/>
</dbReference>
<feature type="compositionally biased region" description="Polar residues" evidence="4">
    <location>
        <begin position="687"/>
        <end position="701"/>
    </location>
</feature>
<dbReference type="Gene3D" id="2.130.10.10">
    <property type="entry name" value="YVTN repeat-like/Quinoprotein amine dehydrogenase"/>
    <property type="match status" value="2"/>
</dbReference>
<keyword evidence="2" id="KW-0677">Repeat</keyword>
<proteinExistence type="predicted"/>
<dbReference type="Proteomes" id="UP000791440">
    <property type="component" value="Unassembled WGS sequence"/>
</dbReference>
<feature type="region of interest" description="Disordered" evidence="4">
    <location>
        <begin position="672"/>
        <end position="781"/>
    </location>
</feature>
<feature type="compositionally biased region" description="Low complexity" evidence="4">
    <location>
        <begin position="801"/>
        <end position="810"/>
    </location>
</feature>
<feature type="region of interest" description="Disordered" evidence="4">
    <location>
        <begin position="479"/>
        <end position="584"/>
    </location>
</feature>
<feature type="compositionally biased region" description="Polar residues" evidence="4">
    <location>
        <begin position="429"/>
        <end position="438"/>
    </location>
</feature>
<dbReference type="SUPFAM" id="SSF50978">
    <property type="entry name" value="WD40 repeat-like"/>
    <property type="match status" value="1"/>
</dbReference>
<dbReference type="InterPro" id="IPR036322">
    <property type="entry name" value="WD40_repeat_dom_sf"/>
</dbReference>
<feature type="compositionally biased region" description="Low complexity" evidence="4">
    <location>
        <begin position="540"/>
        <end position="554"/>
    </location>
</feature>
<comment type="caution">
    <text evidence="5">The sequence shown here is derived from an EMBL/GenBank/DDBJ whole genome shotgun (WGS) entry which is preliminary data.</text>
</comment>
<dbReference type="PANTHER" id="PTHR15574">
    <property type="entry name" value="WD REPEAT DOMAIN-CONTAINING FAMILY"/>
    <property type="match status" value="1"/>
</dbReference>
<dbReference type="AlphaFoldDB" id="A0A921ZCG7"/>
<dbReference type="GO" id="GO:0045717">
    <property type="term" value="P:negative regulation of fatty acid biosynthetic process"/>
    <property type="evidence" value="ECO:0007669"/>
    <property type="project" value="TreeGrafter"/>
</dbReference>
<evidence type="ECO:0000256" key="4">
    <source>
        <dbReference type="SAM" id="MobiDB-lite"/>
    </source>
</evidence>
<dbReference type="EMBL" id="JH668491">
    <property type="protein sequence ID" value="KAG6455443.1"/>
    <property type="molecule type" value="Genomic_DNA"/>
</dbReference>
<feature type="repeat" description="WD" evidence="3">
    <location>
        <begin position="319"/>
        <end position="351"/>
    </location>
</feature>
<feature type="region of interest" description="Disordered" evidence="4">
    <location>
        <begin position="794"/>
        <end position="847"/>
    </location>
</feature>
<feature type="compositionally biased region" description="Basic residues" evidence="4">
    <location>
        <begin position="739"/>
        <end position="752"/>
    </location>
</feature>
<evidence type="ECO:0000313" key="6">
    <source>
        <dbReference type="Proteomes" id="UP000791440"/>
    </source>
</evidence>
<keyword evidence="1 3" id="KW-0853">WD repeat</keyword>
<accession>A0A921ZCG7</accession>
<dbReference type="PROSITE" id="PS50294">
    <property type="entry name" value="WD_REPEATS_REGION"/>
    <property type="match status" value="2"/>
</dbReference>
<feature type="compositionally biased region" description="Basic residues" evidence="4">
    <location>
        <begin position="523"/>
        <end position="539"/>
    </location>
</feature>
<keyword evidence="6" id="KW-1185">Reference proteome</keyword>
<evidence type="ECO:0000256" key="1">
    <source>
        <dbReference type="ARBA" id="ARBA00022574"/>
    </source>
</evidence>
<organism evidence="5 6">
    <name type="scientific">Manduca sexta</name>
    <name type="common">Tobacco hawkmoth</name>
    <name type="synonym">Tobacco hornworm</name>
    <dbReference type="NCBI Taxonomy" id="7130"/>
    <lineage>
        <taxon>Eukaryota</taxon>
        <taxon>Metazoa</taxon>
        <taxon>Ecdysozoa</taxon>
        <taxon>Arthropoda</taxon>
        <taxon>Hexapoda</taxon>
        <taxon>Insecta</taxon>
        <taxon>Pterygota</taxon>
        <taxon>Neoptera</taxon>
        <taxon>Endopterygota</taxon>
        <taxon>Lepidoptera</taxon>
        <taxon>Glossata</taxon>
        <taxon>Ditrysia</taxon>
        <taxon>Bombycoidea</taxon>
        <taxon>Sphingidae</taxon>
        <taxon>Sphinginae</taxon>
        <taxon>Sphingini</taxon>
        <taxon>Manduca</taxon>
    </lineage>
</organism>
<dbReference type="PANTHER" id="PTHR15574:SF43">
    <property type="entry name" value="DDB1- AND CUL4-ASSOCIATED FACTOR 5"/>
    <property type="match status" value="1"/>
</dbReference>
<evidence type="ECO:0000256" key="2">
    <source>
        <dbReference type="ARBA" id="ARBA00022737"/>
    </source>
</evidence>
<feature type="region of interest" description="Disordered" evidence="4">
    <location>
        <begin position="425"/>
        <end position="450"/>
    </location>
</feature>
<reference evidence="5" key="2">
    <citation type="submission" date="2020-12" db="EMBL/GenBank/DDBJ databases">
        <authorList>
            <person name="Kanost M."/>
        </authorList>
    </citation>
    <scope>NUCLEOTIDE SEQUENCE</scope>
</reference>
<evidence type="ECO:0008006" key="7">
    <source>
        <dbReference type="Google" id="ProtNLM"/>
    </source>
</evidence>
<name>A0A921ZCG7_MANSE</name>
<evidence type="ECO:0000256" key="3">
    <source>
        <dbReference type="PROSITE-ProRule" id="PRU00221"/>
    </source>
</evidence>
<protein>
    <recommendedName>
        <fullName evidence="7">DDB1- and CUL4-associated factor 5</fullName>
    </recommendedName>
</protein>
<dbReference type="Pfam" id="PF00400">
    <property type="entry name" value="WD40"/>
    <property type="match status" value="2"/>
</dbReference>
<gene>
    <name evidence="5" type="ORF">O3G_MSEX009224</name>
</gene>
<feature type="compositionally biased region" description="Basic residues" evidence="4">
    <location>
        <begin position="555"/>
        <end position="568"/>
    </location>
</feature>
<dbReference type="PROSITE" id="PS50082">
    <property type="entry name" value="WD_REPEATS_2"/>
    <property type="match status" value="2"/>
</dbReference>
<dbReference type="InterPro" id="IPR045151">
    <property type="entry name" value="DCAF8"/>
</dbReference>
<sequence length="871" mass="97092">MANIANPVPYIDKRQFGLLPDIKSELFYNRLNAAKNLYRKDLVCHFGCVNAIEFSSNGELLVSGGDDRRVMLWQFGLAMLDRGKPEALKAVHQSNIFCLGVTNDNQKVYSGGNDDIVIVHDLESKCPLEVLQHQRAVCSLSIDPFNERVVTTAGNDGRLLLFDTRQSVHESLVISRSRKAFHGVMFHPQQVGMLVSANARDGVALWDLRSPKHPVLRYAGNNGTSQNSMSVRFNSTGTHILALRRRLAPVLYAVHSAEPVAEFYHQDYYNSCTMKSCSFAGERDQFVLSGSDDFNLYMWKVPDTGGGYDMVVEPPHIVLYGHRSIVNQVRYNPHYCLIASSGVEKIIKVWSALEYPQMRGALLEEAQGSDNPREIYSHEDYVSLVHHSGQYISHNYAEQSTSEDPRMMAFFDSLVQRELECLAEETDSLDGSSSGTAHDNNSDSSDNDHILADFLPLPAKRSNPNGSRTQRCNNRLARLVASRYTKNTRSQKRGSVRRSKQSRTSHSKSGKCPAPTGSTGSAKGKRAPARRSRGPRRPAPRAARAAHALHSPHLAPHHAPHTRPHHARISAPSSERTDSDEPAHCLYRNSGRMIRPLRRRLNPTRTAKRKNKVNSYRKVMNLRSNGATIAQDSSDNNNFSNFDNFEDNLALPSTSTGYRGQNTSALFRIAEVDSDDDQSVGSRPISPRNQNGNQNIPTNLVSIIPTPINGSRDSLGESLRVEPPESESNSTPPPETRLRNLRRVRRNGRLSLHRSDSSESPPPKESTERASTSIAERLSPKVGYNRTVARLMNETNESELESSCSTESSLWPAQDMGTPDSGVGTVVGSSTRNNLPPDDVSDDPDYQAMKFRQRVKKARRNYRNHMDSDSN</sequence>
<feature type="repeat" description="WD" evidence="3">
    <location>
        <begin position="42"/>
        <end position="74"/>
    </location>
</feature>
<dbReference type="GO" id="GO:0005737">
    <property type="term" value="C:cytoplasm"/>
    <property type="evidence" value="ECO:0007669"/>
    <property type="project" value="TreeGrafter"/>
</dbReference>
<dbReference type="SMART" id="SM00320">
    <property type="entry name" value="WD40"/>
    <property type="match status" value="6"/>
</dbReference>
<dbReference type="GO" id="GO:0080008">
    <property type="term" value="C:Cul4-RING E3 ubiquitin ligase complex"/>
    <property type="evidence" value="ECO:0007669"/>
    <property type="project" value="TreeGrafter"/>
</dbReference>
<evidence type="ECO:0000313" key="5">
    <source>
        <dbReference type="EMBL" id="KAG6455443.1"/>
    </source>
</evidence>